<evidence type="ECO:0000256" key="1">
    <source>
        <dbReference type="ARBA" id="ARBA00022737"/>
    </source>
</evidence>
<proteinExistence type="predicted"/>
<dbReference type="InterPro" id="IPR036770">
    <property type="entry name" value="Ankyrin_rpt-contain_sf"/>
</dbReference>
<dbReference type="SUPFAM" id="SSF48403">
    <property type="entry name" value="Ankyrin repeat"/>
    <property type="match status" value="1"/>
</dbReference>
<dbReference type="Gene3D" id="1.25.40.20">
    <property type="entry name" value="Ankyrin repeat-containing domain"/>
    <property type="match status" value="2"/>
</dbReference>
<organism evidence="5 6">
    <name type="scientific">Lepraria finkii</name>
    <dbReference type="NCBI Taxonomy" id="1340010"/>
    <lineage>
        <taxon>Eukaryota</taxon>
        <taxon>Fungi</taxon>
        <taxon>Dikarya</taxon>
        <taxon>Ascomycota</taxon>
        <taxon>Pezizomycotina</taxon>
        <taxon>Lecanoromycetes</taxon>
        <taxon>OSLEUM clade</taxon>
        <taxon>Lecanoromycetidae</taxon>
        <taxon>Lecanorales</taxon>
        <taxon>Lecanorineae</taxon>
        <taxon>Stereocaulaceae</taxon>
        <taxon>Lepraria</taxon>
    </lineage>
</organism>
<keyword evidence="6" id="KW-1185">Reference proteome</keyword>
<evidence type="ECO:0000256" key="2">
    <source>
        <dbReference type="ARBA" id="ARBA00023043"/>
    </source>
</evidence>
<dbReference type="InterPro" id="IPR002110">
    <property type="entry name" value="Ankyrin_rpt"/>
</dbReference>
<dbReference type="PROSITE" id="PS50088">
    <property type="entry name" value="ANK_REPEAT"/>
    <property type="match status" value="4"/>
</dbReference>
<dbReference type="InterPro" id="IPR051165">
    <property type="entry name" value="Multifunctional_ANK_Repeat"/>
</dbReference>
<evidence type="ECO:0000256" key="3">
    <source>
        <dbReference type="PROSITE-ProRule" id="PRU00023"/>
    </source>
</evidence>
<gene>
    <name evidence="5" type="ORF">ABVK25_008809</name>
</gene>
<dbReference type="SMART" id="SM00248">
    <property type="entry name" value="ANK"/>
    <property type="match status" value="6"/>
</dbReference>
<feature type="repeat" description="ANK" evidence="3">
    <location>
        <begin position="38"/>
        <end position="70"/>
    </location>
</feature>
<sequence>MSLHAVTAYSTSNTSGHQNSTTLRRAIGGANVNAPDNDGKTALQEAAEVENHAVARLLIDHGADIESRDKNGATALHYEASSGHDVLVRLLFEYGTACEITTEDTAFYLASKFGHRRVLQSLLSCGADDEVKNAQMDRALHCTIDNGAPTVDIEIIRALVDHGSMVVDQNVDNMDPLQLTVKRNIEDVADILLQETAIDQDTVNGQTPFHATATFGRLDMVNILLENQADPNALNERQQTPLHQALGRRLRKPGIEDAWTESYNTVEELETTYDYDSEADNGKHFCYSRRRESR</sequence>
<reference evidence="5 6" key="1">
    <citation type="submission" date="2024-09" db="EMBL/GenBank/DDBJ databases">
        <title>Rethinking Asexuality: The Enigmatic Case of Functional Sexual Genes in Lepraria (Stereocaulaceae).</title>
        <authorList>
            <person name="Doellman M."/>
            <person name="Sun Y."/>
            <person name="Barcenas-Pena A."/>
            <person name="Lumbsch H.T."/>
            <person name="Grewe F."/>
        </authorList>
    </citation>
    <scope>NUCLEOTIDE SEQUENCE [LARGE SCALE GENOMIC DNA]</scope>
    <source>
        <strain evidence="5 6">Grewe 0041</strain>
    </source>
</reference>
<evidence type="ECO:0000313" key="5">
    <source>
        <dbReference type="EMBL" id="KAL2050911.1"/>
    </source>
</evidence>
<feature type="repeat" description="ANK" evidence="3">
    <location>
        <begin position="102"/>
        <end position="134"/>
    </location>
</feature>
<keyword evidence="1" id="KW-0677">Repeat</keyword>
<accession>A0ABR4B1X0</accession>
<evidence type="ECO:0000256" key="4">
    <source>
        <dbReference type="SAM" id="MobiDB-lite"/>
    </source>
</evidence>
<feature type="region of interest" description="Disordered" evidence="4">
    <location>
        <begin position="1"/>
        <end position="20"/>
    </location>
</feature>
<dbReference type="PANTHER" id="PTHR24123">
    <property type="entry name" value="ANKYRIN REPEAT-CONTAINING"/>
    <property type="match status" value="1"/>
</dbReference>
<evidence type="ECO:0000313" key="6">
    <source>
        <dbReference type="Proteomes" id="UP001590951"/>
    </source>
</evidence>
<dbReference type="Proteomes" id="UP001590951">
    <property type="component" value="Unassembled WGS sequence"/>
</dbReference>
<feature type="repeat" description="ANK" evidence="3">
    <location>
        <begin position="71"/>
        <end position="103"/>
    </location>
</feature>
<dbReference type="PANTHER" id="PTHR24123:SF33">
    <property type="entry name" value="PROTEIN HOS4"/>
    <property type="match status" value="1"/>
</dbReference>
<feature type="compositionally biased region" description="Polar residues" evidence="4">
    <location>
        <begin position="8"/>
        <end position="20"/>
    </location>
</feature>
<dbReference type="EMBL" id="JBHFEH010000041">
    <property type="protein sequence ID" value="KAL2050911.1"/>
    <property type="molecule type" value="Genomic_DNA"/>
</dbReference>
<name>A0ABR4B1X0_9LECA</name>
<dbReference type="PROSITE" id="PS50297">
    <property type="entry name" value="ANK_REP_REGION"/>
    <property type="match status" value="3"/>
</dbReference>
<keyword evidence="2 3" id="KW-0040">ANK repeat</keyword>
<feature type="repeat" description="ANK" evidence="3">
    <location>
        <begin position="204"/>
        <end position="236"/>
    </location>
</feature>
<dbReference type="Pfam" id="PF12796">
    <property type="entry name" value="Ank_2"/>
    <property type="match status" value="3"/>
</dbReference>
<protein>
    <submittedName>
        <fullName evidence="5">Uncharacterized protein</fullName>
    </submittedName>
</protein>
<comment type="caution">
    <text evidence="5">The sequence shown here is derived from an EMBL/GenBank/DDBJ whole genome shotgun (WGS) entry which is preliminary data.</text>
</comment>